<dbReference type="InterPro" id="IPR046885">
    <property type="entry name" value="MnmA-like_C"/>
</dbReference>
<dbReference type="Gene3D" id="2.40.30.10">
    <property type="entry name" value="Translation factors"/>
    <property type="match status" value="1"/>
</dbReference>
<accession>A0A644XY34</accession>
<keyword evidence="6" id="KW-0819">tRNA processing</keyword>
<protein>
    <recommendedName>
        <fullName evidence="2">tRNA-specific 2-thiouridylase MnmA</fullName>
    </recommendedName>
</protein>
<comment type="caution">
    <text evidence="13">The sequence shown here is derived from an EMBL/GenBank/DDBJ whole genome shotgun (WGS) entry which is preliminary data.</text>
</comment>
<dbReference type="InterPro" id="IPR046884">
    <property type="entry name" value="MnmA-like_central"/>
</dbReference>
<evidence type="ECO:0000256" key="7">
    <source>
        <dbReference type="ARBA" id="ARBA00022741"/>
    </source>
</evidence>
<feature type="domain" description="tRNA-specific 2-thiouridylase MnmA-like C-terminal" evidence="11">
    <location>
        <begin position="288"/>
        <end position="360"/>
    </location>
</feature>
<evidence type="ECO:0000256" key="9">
    <source>
        <dbReference type="ARBA" id="ARBA00022884"/>
    </source>
</evidence>
<dbReference type="PANTHER" id="PTHR11933">
    <property type="entry name" value="TRNA 5-METHYLAMINOMETHYL-2-THIOURIDYLATE -METHYLTRANSFERASE"/>
    <property type="match status" value="1"/>
</dbReference>
<dbReference type="FunFam" id="2.40.30.10:FF:000023">
    <property type="entry name" value="tRNA-specific 2-thiouridylase MnmA"/>
    <property type="match status" value="1"/>
</dbReference>
<dbReference type="GO" id="GO:0005524">
    <property type="term" value="F:ATP binding"/>
    <property type="evidence" value="ECO:0007669"/>
    <property type="project" value="UniProtKB-KW"/>
</dbReference>
<dbReference type="EMBL" id="VSSQ01003131">
    <property type="protein sequence ID" value="MPM19203.1"/>
    <property type="molecule type" value="Genomic_DNA"/>
</dbReference>
<sequence length="371" mass="41014">MNNELHTGHVVVGMSGGVDSAVAASLLKEQGHDVVGVFMKNWEEEDEENGVCTAASDYEDVKSVCNAIGIPYYTVNFAKEYRDRVFSYFLEEYRRGRTPNPDVLCNCEIKFKAFLDFAVSTGAGALATGHYARLDKSGETVKLIRAVDANKDQTYFLSGLTQEQLKNAVFPIGGLVKSEVRRIARERGFSNAAKKDSTGVCFIGERNFKQFLMQFLPAQPGDMVDETGRVIGWHDGLMYYTLGQRRGLGIGGRNDGTGESWFVIGKDLKRNLLIVQQGEHDELFSLSLDAETIHWIAGEPPQNEFACTAKFRYRQPDQGVSVAVEGAGVHVRFDKPQRAVTPGQWVVLYAGDVCLGGGPIDRVEPKKEILI</sequence>
<evidence type="ECO:0000256" key="4">
    <source>
        <dbReference type="ARBA" id="ARBA00022555"/>
    </source>
</evidence>
<dbReference type="SUPFAM" id="SSF52402">
    <property type="entry name" value="Adenine nucleotide alpha hydrolases-like"/>
    <property type="match status" value="1"/>
</dbReference>
<evidence type="ECO:0000256" key="3">
    <source>
        <dbReference type="ARBA" id="ARBA00022490"/>
    </source>
</evidence>
<keyword evidence="9" id="KW-0694">RNA-binding</keyword>
<dbReference type="Pfam" id="PF03054">
    <property type="entry name" value="tRNA_Me_trans"/>
    <property type="match status" value="1"/>
</dbReference>
<dbReference type="InterPro" id="IPR023382">
    <property type="entry name" value="MnmA-like_central_sf"/>
</dbReference>
<keyword evidence="4" id="KW-0820">tRNA-binding</keyword>
<dbReference type="InterPro" id="IPR014729">
    <property type="entry name" value="Rossmann-like_a/b/a_fold"/>
</dbReference>
<dbReference type="PANTHER" id="PTHR11933:SF5">
    <property type="entry name" value="MITOCHONDRIAL TRNA-SPECIFIC 2-THIOURIDYLASE 1"/>
    <property type="match status" value="1"/>
</dbReference>
<feature type="domain" description="tRNA-specific 2-thiouridylase MnmA-like central" evidence="12">
    <location>
        <begin position="209"/>
        <end position="276"/>
    </location>
</feature>
<dbReference type="GO" id="GO:0016783">
    <property type="term" value="F:sulfurtransferase activity"/>
    <property type="evidence" value="ECO:0007669"/>
    <property type="project" value="InterPro"/>
</dbReference>
<keyword evidence="5 13" id="KW-0808">Transferase</keyword>
<dbReference type="NCBIfam" id="NF001138">
    <property type="entry name" value="PRK00143.1"/>
    <property type="match status" value="1"/>
</dbReference>
<dbReference type="CDD" id="cd01998">
    <property type="entry name" value="MnmA_TRMU-like"/>
    <property type="match status" value="1"/>
</dbReference>
<dbReference type="Pfam" id="PF20259">
    <property type="entry name" value="tRNA_Me_trans_M"/>
    <property type="match status" value="1"/>
</dbReference>
<proteinExistence type="inferred from homology"/>
<dbReference type="Pfam" id="PF20258">
    <property type="entry name" value="tRNA_Me_trans_C"/>
    <property type="match status" value="1"/>
</dbReference>
<evidence type="ECO:0000256" key="5">
    <source>
        <dbReference type="ARBA" id="ARBA00022679"/>
    </source>
</evidence>
<dbReference type="GO" id="GO:0002143">
    <property type="term" value="P:tRNA wobble position uridine thiolation"/>
    <property type="evidence" value="ECO:0007669"/>
    <property type="project" value="TreeGrafter"/>
</dbReference>
<evidence type="ECO:0000256" key="8">
    <source>
        <dbReference type="ARBA" id="ARBA00022840"/>
    </source>
</evidence>
<evidence type="ECO:0000256" key="10">
    <source>
        <dbReference type="ARBA" id="ARBA00023157"/>
    </source>
</evidence>
<reference evidence="13" key="1">
    <citation type="submission" date="2019-08" db="EMBL/GenBank/DDBJ databases">
        <authorList>
            <person name="Kucharzyk K."/>
            <person name="Murdoch R.W."/>
            <person name="Higgins S."/>
            <person name="Loffler F."/>
        </authorList>
    </citation>
    <scope>NUCLEOTIDE SEQUENCE</scope>
</reference>
<dbReference type="Gene3D" id="2.30.30.280">
    <property type="entry name" value="Adenine nucleotide alpha hydrolases-like domains"/>
    <property type="match status" value="1"/>
</dbReference>
<dbReference type="AlphaFoldDB" id="A0A644XY34"/>
<keyword evidence="8" id="KW-0067">ATP-binding</keyword>
<evidence type="ECO:0000313" key="13">
    <source>
        <dbReference type="EMBL" id="MPM19203.1"/>
    </source>
</evidence>
<dbReference type="InterPro" id="IPR004506">
    <property type="entry name" value="MnmA-like"/>
</dbReference>
<keyword evidence="10" id="KW-1015">Disulfide bond</keyword>
<evidence type="ECO:0000256" key="1">
    <source>
        <dbReference type="ARBA" id="ARBA00004496"/>
    </source>
</evidence>
<evidence type="ECO:0000259" key="11">
    <source>
        <dbReference type="Pfam" id="PF20258"/>
    </source>
</evidence>
<organism evidence="13">
    <name type="scientific">bioreactor metagenome</name>
    <dbReference type="NCBI Taxonomy" id="1076179"/>
    <lineage>
        <taxon>unclassified sequences</taxon>
        <taxon>metagenomes</taxon>
        <taxon>ecological metagenomes</taxon>
    </lineage>
</organism>
<evidence type="ECO:0000256" key="2">
    <source>
        <dbReference type="ARBA" id="ARBA00013805"/>
    </source>
</evidence>
<dbReference type="FunFam" id="2.30.30.280:FF:000001">
    <property type="entry name" value="tRNA-specific 2-thiouridylase MnmA"/>
    <property type="match status" value="1"/>
</dbReference>
<evidence type="ECO:0000259" key="12">
    <source>
        <dbReference type="Pfam" id="PF20259"/>
    </source>
</evidence>
<dbReference type="Gene3D" id="3.40.50.620">
    <property type="entry name" value="HUPs"/>
    <property type="match status" value="1"/>
</dbReference>
<keyword evidence="3" id="KW-0963">Cytoplasm</keyword>
<dbReference type="FunFam" id="3.40.50.620:FF:000004">
    <property type="entry name" value="tRNA-specific 2-thiouridylase MnmA"/>
    <property type="match status" value="1"/>
</dbReference>
<keyword evidence="7" id="KW-0547">Nucleotide-binding</keyword>
<dbReference type="GO" id="GO:0005737">
    <property type="term" value="C:cytoplasm"/>
    <property type="evidence" value="ECO:0007669"/>
    <property type="project" value="UniProtKB-SubCell"/>
</dbReference>
<dbReference type="HAMAP" id="MF_00144">
    <property type="entry name" value="tRNA_thiouridyl_MnmA"/>
    <property type="match status" value="1"/>
</dbReference>
<name>A0A644XY34_9ZZZZ</name>
<evidence type="ECO:0000256" key="6">
    <source>
        <dbReference type="ARBA" id="ARBA00022694"/>
    </source>
</evidence>
<dbReference type="GO" id="GO:0000049">
    <property type="term" value="F:tRNA binding"/>
    <property type="evidence" value="ECO:0007669"/>
    <property type="project" value="UniProtKB-KW"/>
</dbReference>
<dbReference type="NCBIfam" id="TIGR00420">
    <property type="entry name" value="trmU"/>
    <property type="match status" value="1"/>
</dbReference>
<gene>
    <name evidence="13" type="primary">mnmA_25</name>
    <name evidence="13" type="ORF">SDC9_65621</name>
</gene>
<comment type="subcellular location">
    <subcellularLocation>
        <location evidence="1">Cytoplasm</location>
    </subcellularLocation>
</comment>